<comment type="caution">
    <text evidence="3">The sequence shown here is derived from an EMBL/GenBank/DDBJ whole genome shotgun (WGS) entry which is preliminary data.</text>
</comment>
<dbReference type="Proteomes" id="UP000031036">
    <property type="component" value="Unassembled WGS sequence"/>
</dbReference>
<dbReference type="EMBL" id="JPKZ01001737">
    <property type="protein sequence ID" value="KHN80503.1"/>
    <property type="molecule type" value="Genomic_DNA"/>
</dbReference>
<keyword evidence="1" id="KW-0175">Coiled coil</keyword>
<reference evidence="3 4" key="1">
    <citation type="submission" date="2014-11" db="EMBL/GenBank/DDBJ databases">
        <title>Genetic blueprint of the zoonotic pathogen Toxocara canis.</title>
        <authorList>
            <person name="Zhu X.-Q."/>
            <person name="Korhonen P.K."/>
            <person name="Cai H."/>
            <person name="Young N.D."/>
            <person name="Nejsum P."/>
            <person name="von Samson-Himmelstjerna G."/>
            <person name="Boag P.R."/>
            <person name="Tan P."/>
            <person name="Li Q."/>
            <person name="Min J."/>
            <person name="Yang Y."/>
            <person name="Wang X."/>
            <person name="Fang X."/>
            <person name="Hall R.S."/>
            <person name="Hofmann A."/>
            <person name="Sternberg P.W."/>
            <person name="Jex A.R."/>
            <person name="Gasser R.B."/>
        </authorList>
    </citation>
    <scope>NUCLEOTIDE SEQUENCE [LARGE SCALE GENOMIC DNA]</scope>
    <source>
        <strain evidence="3">PN_DK_2014</strain>
    </source>
</reference>
<dbReference type="InterPro" id="IPR027417">
    <property type="entry name" value="P-loop_NTPase"/>
</dbReference>
<dbReference type="PANTHER" id="PTHR32046">
    <property type="entry name" value="G DOMAIN-CONTAINING PROTEIN"/>
    <property type="match status" value="1"/>
</dbReference>
<dbReference type="InterPro" id="IPR025662">
    <property type="entry name" value="Sigma_54_int_dom_ATP-bd_1"/>
</dbReference>
<dbReference type="SUPFAM" id="SSF52540">
    <property type="entry name" value="P-loop containing nucleoside triphosphate hydrolases"/>
    <property type="match status" value="1"/>
</dbReference>
<name>A0A0B2VG24_TOXCA</name>
<dbReference type="PANTHER" id="PTHR32046:SF11">
    <property type="entry name" value="IMMUNE-ASSOCIATED NUCLEOTIDE-BINDING PROTEIN 10-LIKE"/>
    <property type="match status" value="1"/>
</dbReference>
<dbReference type="PROSITE" id="PS00675">
    <property type="entry name" value="SIGMA54_INTERACT_1"/>
    <property type="match status" value="1"/>
</dbReference>
<feature type="domain" description="SNTX MACPF/CDC-like" evidence="2">
    <location>
        <begin position="5"/>
        <end position="210"/>
    </location>
</feature>
<gene>
    <name evidence="3" type="ORF">Tcan_15344</name>
</gene>
<dbReference type="Gene3D" id="3.40.50.300">
    <property type="entry name" value="P-loop containing nucleotide triphosphate hydrolases"/>
    <property type="match status" value="1"/>
</dbReference>
<evidence type="ECO:0000313" key="3">
    <source>
        <dbReference type="EMBL" id="KHN80503.1"/>
    </source>
</evidence>
<evidence type="ECO:0000313" key="4">
    <source>
        <dbReference type="Proteomes" id="UP000031036"/>
    </source>
</evidence>
<proteinExistence type="predicted"/>
<dbReference type="InterPro" id="IPR056072">
    <property type="entry name" value="SNTX_MACPF/CDC-like_dom"/>
</dbReference>
<dbReference type="STRING" id="6265.A0A0B2VG24"/>
<dbReference type="Pfam" id="PF24674">
    <property type="entry name" value="MACPF_SNTX"/>
    <property type="match status" value="1"/>
</dbReference>
<keyword evidence="4" id="KW-1185">Reference proteome</keyword>
<dbReference type="OrthoDB" id="5858432at2759"/>
<evidence type="ECO:0000259" key="2">
    <source>
        <dbReference type="Pfam" id="PF24674"/>
    </source>
</evidence>
<protein>
    <recommendedName>
        <fullName evidence="2">SNTX MACPF/CDC-like domain-containing protein</fullName>
    </recommendedName>
</protein>
<organism evidence="3 4">
    <name type="scientific">Toxocara canis</name>
    <name type="common">Canine roundworm</name>
    <dbReference type="NCBI Taxonomy" id="6265"/>
    <lineage>
        <taxon>Eukaryota</taxon>
        <taxon>Metazoa</taxon>
        <taxon>Ecdysozoa</taxon>
        <taxon>Nematoda</taxon>
        <taxon>Chromadorea</taxon>
        <taxon>Rhabditida</taxon>
        <taxon>Spirurina</taxon>
        <taxon>Ascaridomorpha</taxon>
        <taxon>Ascaridoidea</taxon>
        <taxon>Toxocaridae</taxon>
        <taxon>Toxocara</taxon>
    </lineage>
</organism>
<evidence type="ECO:0000256" key="1">
    <source>
        <dbReference type="SAM" id="Coils"/>
    </source>
</evidence>
<accession>A0A0B2VG24</accession>
<sequence>MSTLKIPSLGTEAHLGDLYNAFEDRIYDTNIFENLSRQCVVSADKRSVVRNALLIKKPSDKFKLLGINKDLQMSLVHTTRRSFKGSGKFLLDEAVDEQYPAIAIYTYHTFQTCRVNLSTKLAHNAMRMQRLENSPTSTHIVIGITYGIASVAHVPIVSIDDETEESVAAMLKQVALNYESAVSAIARLDTLLQTRAEVLTQLKLYSDYKMNVKSLSNFIKFLPINFNDHIAPLELTLLPVESLLHLLSDTRSDIDCRGIVVPSFRPISQTFTASVLSALDDLVLVRNQLVTNKAAELLRVEWLYEQLRTHEMNDRYWIQTLVRDVRMGKNVQEEWLSEIQLRRSFLHGLLQQCNLEAAKRSYAASRNLRYLDSKAALEKFVTREIQGTCCVLFCQWSKAETGDLLAQFEKIAPIYKCDCAFFDLDALCSSTDHRAGVKLYTDGVIVENDVLRLRQLLTINNVVKFDPKVTTKVEDFNKIGTSTIVKLKCPCGDSCEPLRCICYDCLASVEYDLKKHFLCDCGRTRVLSAKIMCGRVDHGPHFKRASKSFIDQLPRRKNLKSFTMIMMGETGAGKSTMINAMLNYAVFESLAVASKHPLRYVIPTKFVIEDRNHRSHTIQHGVSPDEIFVEGQSCTQKTKCYEIAYEGHIVTLIDVPGVGDVRGFMQDRKNFSMILEQIVRHDEIHGVCIVLPPNSSRLTITLNYYISELCARLPVTAVNNIIFCFTKTRQTFYKGGDTIVPLRKLLEELESLRAIRIPFTAVNTFYYDNEAFKYLCAKRNGVEFCDEVESAVDKSFHISLTESKRLIKYLLGLQPFKTDDILSLNEGRQIISSWMARIVQCYISLSESRAKYEKMIDIRNSLQDSMGRSDAEKEKRLAKDQRRGRIFCNNRLCELRQFRVCRNNYRENIFGTAMRIVRGSFHSQCSICSCSVNCHDYWSAEKQASDADREHKRLFDLIETKIGYVNREILEIEEQLKSFEVQRQQMLMRLCIMTNHGIMGYDVIRSLLRRISDLAQSREIDQLALCVEEYIKAVREISVTSARKSDEVIAACPGFESEASACDHGVSVLQDAEFQEASAPQRLDGLIGSIMEKESELLRLQQNVKSLKELKQELDSNKRRKKFKPLLVCLNRECKRPQLLQVCHSQCRYSDETLTNDSCKFDKQPLEQSCVFEEYGKFKACIVCGCSLWRHHFECTESLRSDDKDEFELKQTKVRLDAHIAETTKEANKFEKLQFDCKQTLKALAIIYMYLKSRCLNKETDELLLFLNRAIAEENNHRIGLKQNCEQKNSLRECIDDYENFKQDIGDDISIEQFEKAKRMCQETAREKGGWRGVVELPS</sequence>
<feature type="coiled-coil region" evidence="1">
    <location>
        <begin position="1090"/>
        <end position="1120"/>
    </location>
</feature>